<evidence type="ECO:0000313" key="2">
    <source>
        <dbReference type="EMBL" id="ALE91188.1"/>
    </source>
</evidence>
<dbReference type="EMBL" id="CP012677">
    <property type="protein sequence ID" value="ALE91188.1"/>
    <property type="molecule type" value="Genomic_DNA"/>
</dbReference>
<dbReference type="NCBIfam" id="NF045942">
    <property type="entry name" value="PolPhglucPhase"/>
    <property type="match status" value="1"/>
</dbReference>
<organism evidence="2 3">
    <name type="scientific">Arthrobacter alpinus</name>
    <dbReference type="NCBI Taxonomy" id="656366"/>
    <lineage>
        <taxon>Bacteria</taxon>
        <taxon>Bacillati</taxon>
        <taxon>Actinomycetota</taxon>
        <taxon>Actinomycetes</taxon>
        <taxon>Micrococcales</taxon>
        <taxon>Micrococcaceae</taxon>
        <taxon>Arthrobacter</taxon>
    </lineage>
</organism>
<name>A0A0M4RM58_9MICC</name>
<dbReference type="Gene3D" id="3.30.420.40">
    <property type="match status" value="2"/>
</dbReference>
<dbReference type="InterPro" id="IPR000600">
    <property type="entry name" value="ROK"/>
</dbReference>
<dbReference type="PANTHER" id="PTHR18964:SF146">
    <property type="entry name" value="POLYPHOSPHATE GLUCOKINASE"/>
    <property type="match status" value="1"/>
</dbReference>
<keyword evidence="2" id="KW-0418">Kinase</keyword>
<dbReference type="PATRIC" id="fig|656366.3.peg.93"/>
<keyword evidence="3" id="KW-1185">Reference proteome</keyword>
<dbReference type="PANTHER" id="PTHR18964">
    <property type="entry name" value="ROK (REPRESSOR, ORF, KINASE) FAMILY"/>
    <property type="match status" value="1"/>
</dbReference>
<dbReference type="SUPFAM" id="SSF53067">
    <property type="entry name" value="Actin-like ATPase domain"/>
    <property type="match status" value="1"/>
</dbReference>
<sequence>MEKTTHDSLRIGIDVGGTAIKYGVVNTTTGTLVSPIAQQHTPQPANPAAIAKAVRAIVADVQSWETTPSQFAAVGVAFPAIIRQGTAFSAANISDEWIGQKVEMLLEEALQRTVHVVNDADAAGQAETSHGAGKGHKGAVLVLTLGTGIGSALMINGNLVPNLELGHLEIGGLKAETTTSAVARENEGLSWIDYSSRLQQYLSHVEFLFSPDLIIIGGGISVRHEEFLPQIRLATPIRPAQLHNSAGVIGAAQSAGRTDLP</sequence>
<dbReference type="CDD" id="cd24058">
    <property type="entry name" value="ASKHA_NBD_ROK_PPGK"/>
    <property type="match status" value="1"/>
</dbReference>
<dbReference type="OrthoDB" id="849313at2"/>
<evidence type="ECO:0000313" key="3">
    <source>
        <dbReference type="Proteomes" id="UP000062833"/>
    </source>
</evidence>
<dbReference type="KEGG" id="aaq:AOC05_00455"/>
<dbReference type="InterPro" id="IPR043129">
    <property type="entry name" value="ATPase_NBD"/>
</dbReference>
<dbReference type="Proteomes" id="UP000062833">
    <property type="component" value="Chromosome"/>
</dbReference>
<dbReference type="RefSeq" id="WP_062004720.1">
    <property type="nucleotide sequence ID" value="NZ_CP012677.1"/>
</dbReference>
<gene>
    <name evidence="2" type="ORF">AOC05_00455</name>
</gene>
<dbReference type="GO" id="GO:0016301">
    <property type="term" value="F:kinase activity"/>
    <property type="evidence" value="ECO:0007669"/>
    <property type="project" value="UniProtKB-KW"/>
</dbReference>
<proteinExistence type="inferred from homology"/>
<protein>
    <submittedName>
        <fullName evidence="2">Polyphosphate glucokinase</fullName>
    </submittedName>
</protein>
<keyword evidence="2" id="KW-0808">Transferase</keyword>
<comment type="similarity">
    <text evidence="1">Belongs to the ROK (NagC/XylR) family.</text>
</comment>
<reference evidence="3" key="1">
    <citation type="submission" date="2015-09" db="EMBL/GenBank/DDBJ databases">
        <title>Complete genome of Arthrobacter alpinus strain R3.8.</title>
        <authorList>
            <person name="See-Too W.S."/>
            <person name="Chan K.G."/>
        </authorList>
    </citation>
    <scope>NUCLEOTIDE SEQUENCE [LARGE SCALE GENOMIC DNA]</scope>
    <source>
        <strain evidence="3">R3.8</strain>
    </source>
</reference>
<accession>A0A0M4RM58</accession>
<dbReference type="Pfam" id="PF00480">
    <property type="entry name" value="ROK"/>
    <property type="match status" value="1"/>
</dbReference>
<dbReference type="AlphaFoldDB" id="A0A0M4RM58"/>
<evidence type="ECO:0000256" key="1">
    <source>
        <dbReference type="ARBA" id="ARBA00006479"/>
    </source>
</evidence>